<accession>A0A0D2BC69</accession>
<dbReference type="FunFam" id="3.20.20.80:FF:000033">
    <property type="entry name" value="Glucan 1,3-beta-glucosidase A"/>
    <property type="match status" value="1"/>
</dbReference>
<dbReference type="PANTHER" id="PTHR31297:SF34">
    <property type="entry name" value="GLUCAN 1,3-BETA-GLUCOSIDASE 2"/>
    <property type="match status" value="1"/>
</dbReference>
<feature type="compositionally biased region" description="Basic and acidic residues" evidence="16">
    <location>
        <begin position="31"/>
        <end position="55"/>
    </location>
</feature>
<comment type="similarity">
    <text evidence="2">Belongs to the glycosyl hydrolase 5 (cellulase A) family.</text>
</comment>
<evidence type="ECO:0000256" key="17">
    <source>
        <dbReference type="SAM" id="Phobius"/>
    </source>
</evidence>
<dbReference type="OrthoDB" id="62120at2759"/>
<dbReference type="GO" id="GO:0005886">
    <property type="term" value="C:plasma membrane"/>
    <property type="evidence" value="ECO:0007669"/>
    <property type="project" value="UniProtKB-SubCell"/>
</dbReference>
<keyword evidence="9" id="KW-0325">Glycoprotein</keyword>
<evidence type="ECO:0000256" key="6">
    <source>
        <dbReference type="ARBA" id="ARBA00022968"/>
    </source>
</evidence>
<feature type="compositionally biased region" description="Basic and acidic residues" evidence="16">
    <location>
        <begin position="64"/>
        <end position="76"/>
    </location>
</feature>
<dbReference type="SUPFAM" id="SSF51445">
    <property type="entry name" value="(Trans)glycosidases"/>
    <property type="match status" value="1"/>
</dbReference>
<feature type="region of interest" description="Disordered" evidence="16">
    <location>
        <begin position="137"/>
        <end position="194"/>
    </location>
</feature>
<comment type="function">
    <text evidence="13">Glucosidase involved in the degradation of cellulosic biomass. Active on lichenan.</text>
</comment>
<evidence type="ECO:0000256" key="13">
    <source>
        <dbReference type="ARBA" id="ARBA00037126"/>
    </source>
</evidence>
<evidence type="ECO:0000313" key="20">
    <source>
        <dbReference type="Proteomes" id="UP000053328"/>
    </source>
</evidence>
<evidence type="ECO:0000256" key="9">
    <source>
        <dbReference type="ARBA" id="ARBA00023180"/>
    </source>
</evidence>
<evidence type="ECO:0000256" key="11">
    <source>
        <dbReference type="ARBA" id="ARBA00023316"/>
    </source>
</evidence>
<dbReference type="GO" id="GO:0005576">
    <property type="term" value="C:extracellular region"/>
    <property type="evidence" value="ECO:0007669"/>
    <property type="project" value="TreeGrafter"/>
</dbReference>
<dbReference type="EMBL" id="KN847495">
    <property type="protein sequence ID" value="KIW16220.1"/>
    <property type="molecule type" value="Genomic_DNA"/>
</dbReference>
<dbReference type="EC" id="3.2.1.58" evidence="14"/>
<evidence type="ECO:0000256" key="2">
    <source>
        <dbReference type="ARBA" id="ARBA00005641"/>
    </source>
</evidence>
<name>A0A0D2BC69_9EURO</name>
<evidence type="ECO:0000313" key="19">
    <source>
        <dbReference type="EMBL" id="KIW16220.1"/>
    </source>
</evidence>
<keyword evidence="6" id="KW-0735">Signal-anchor</keyword>
<feature type="region of interest" description="Disordered" evidence="16">
    <location>
        <begin position="1"/>
        <end position="105"/>
    </location>
</feature>
<dbReference type="GO" id="GO:0009251">
    <property type="term" value="P:glucan catabolic process"/>
    <property type="evidence" value="ECO:0007669"/>
    <property type="project" value="TreeGrafter"/>
</dbReference>
<feature type="transmembrane region" description="Helical" evidence="17">
    <location>
        <begin position="203"/>
        <end position="224"/>
    </location>
</feature>
<feature type="compositionally biased region" description="Basic and acidic residues" evidence="16">
    <location>
        <begin position="137"/>
        <end position="146"/>
    </location>
</feature>
<keyword evidence="5" id="KW-0378">Hydrolase</keyword>
<dbReference type="PANTHER" id="PTHR31297">
    <property type="entry name" value="GLUCAN ENDO-1,6-BETA-GLUCOSIDASE B"/>
    <property type="match status" value="1"/>
</dbReference>
<keyword evidence="11" id="KW-0961">Cell wall biogenesis/degradation</keyword>
<feature type="region of interest" description="Disordered" evidence="16">
    <location>
        <begin position="227"/>
        <end position="262"/>
    </location>
</feature>
<comment type="subcellular location">
    <subcellularLocation>
        <location evidence="1">Cell membrane</location>
        <topology evidence="1">Single-pass type II membrane protein</topology>
    </subcellularLocation>
</comment>
<keyword evidence="20" id="KW-1185">Reference proteome</keyword>
<dbReference type="InterPro" id="IPR017853">
    <property type="entry name" value="GH"/>
</dbReference>
<keyword evidence="7 17" id="KW-1133">Transmembrane helix</keyword>
<feature type="compositionally biased region" description="Basic and acidic residues" evidence="16">
    <location>
        <begin position="1"/>
        <end position="14"/>
    </location>
</feature>
<dbReference type="RefSeq" id="XP_016236436.1">
    <property type="nucleotide sequence ID" value="XM_016380609.1"/>
</dbReference>
<feature type="compositionally biased region" description="Basic and acidic residues" evidence="16">
    <location>
        <begin position="181"/>
        <end position="192"/>
    </location>
</feature>
<keyword evidence="4 17" id="KW-0812">Transmembrane</keyword>
<keyword evidence="8 17" id="KW-0472">Membrane</keyword>
<dbReference type="Proteomes" id="UP000053328">
    <property type="component" value="Unassembled WGS sequence"/>
</dbReference>
<dbReference type="STRING" id="91928.A0A0D2BC69"/>
<evidence type="ECO:0000256" key="12">
    <source>
        <dbReference type="ARBA" id="ARBA00036824"/>
    </source>
</evidence>
<evidence type="ECO:0000256" key="3">
    <source>
        <dbReference type="ARBA" id="ARBA00022475"/>
    </source>
</evidence>
<dbReference type="GO" id="GO:0071555">
    <property type="term" value="P:cell wall organization"/>
    <property type="evidence" value="ECO:0007669"/>
    <property type="project" value="UniProtKB-KW"/>
</dbReference>
<reference evidence="19 20" key="1">
    <citation type="submission" date="2015-01" db="EMBL/GenBank/DDBJ databases">
        <title>The Genome Sequence of Exophiala spinifera CBS89968.</title>
        <authorList>
            <consortium name="The Broad Institute Genomics Platform"/>
            <person name="Cuomo C."/>
            <person name="de Hoog S."/>
            <person name="Gorbushina A."/>
            <person name="Stielow B."/>
            <person name="Teixiera M."/>
            <person name="Abouelleil A."/>
            <person name="Chapman S.B."/>
            <person name="Priest M."/>
            <person name="Young S.K."/>
            <person name="Wortman J."/>
            <person name="Nusbaum C."/>
            <person name="Birren B."/>
        </authorList>
    </citation>
    <scope>NUCLEOTIDE SEQUENCE [LARGE SCALE GENOMIC DNA]</scope>
    <source>
        <strain evidence="19 20">CBS 89968</strain>
    </source>
</reference>
<keyword evidence="3" id="KW-1003">Cell membrane</keyword>
<comment type="catalytic activity">
    <reaction evidence="12">
        <text>Successive hydrolysis of beta-D-glucose units from the non-reducing ends of (1-&gt;3)-beta-D-glucans, releasing alpha-glucose.</text>
        <dbReference type="EC" id="3.2.1.58"/>
    </reaction>
</comment>
<evidence type="ECO:0000256" key="10">
    <source>
        <dbReference type="ARBA" id="ARBA00023295"/>
    </source>
</evidence>
<keyword evidence="10" id="KW-0326">Glycosidase</keyword>
<dbReference type="Pfam" id="PF00150">
    <property type="entry name" value="Cellulase"/>
    <property type="match status" value="1"/>
</dbReference>
<feature type="domain" description="Glycoside hydrolase family 5" evidence="18">
    <location>
        <begin position="373"/>
        <end position="570"/>
    </location>
</feature>
<evidence type="ECO:0000256" key="15">
    <source>
        <dbReference type="ARBA" id="ARBA00041260"/>
    </source>
</evidence>
<dbReference type="InterPro" id="IPR001547">
    <property type="entry name" value="Glyco_hydro_5"/>
</dbReference>
<sequence>MPKPRRESTARADTRPAFNRPPNSRPAAPVNHRDDDTDDEPPRTPKTRPPREKVKSSPRPSPSPEKKHQRPSDRRRASGGATLRKERDRAKYSSGNSTNSTSQLLSSNALAKLNAYNEKVEFQEKYDQQKRRKKEYKNLKGAEAQHQRQRRKKNRNVSGAILEEGRGGQRHKKVSGRGGRGAHEKEGYEVTHRHAQRPSRKKFWWLLIVFVVLLAIFIPVAVVVSNNNNKKSSSSSNSSGATSTSNSSSDPSNKCNGSSVPASAKGTYTDISTWLDTTDFNCTYTAETVGGLSVMGLDSDWDDSTKANDNVPALNEKWDYGKMPIRGVNLGGWLDLEPFITPSMFDYPSSAGVVDEWTLCQKLGPSAAKRTLESHYATFITKQSFIDIRNAGLDHVRIPYPYWAVTTYPGDPYVPQVAWRYLLRAIEYARQNGLRVNLDLHAVPGSQNGWAHSGHQGDINWIIGTDGATNAQRSLDIHDQLSKFFAQDRYKNVLTIYGLVNEPKMLVIPPDSVLDWNKKAIKIIRDNGLTQRIVFGDGFLSLDDWDDMFHGVDNNLVMDTHQYQIFNTGQLKLKHQDKINLACSGWTGLMVAANNPSTGWGPILDGEWSQADTDCAPYLNNVGVGSRWTGTLNTGDSQTAVLTPTCPEPPCSCTQANADPSTYSDAYKQFLQMYAEAQMHSFEQAWGWFYWTWKTENAVQWSWQLGLQAGILPSKAYSPSFKCDSDVPDFSDLSESY</sequence>
<dbReference type="GO" id="GO:0009986">
    <property type="term" value="C:cell surface"/>
    <property type="evidence" value="ECO:0007669"/>
    <property type="project" value="TreeGrafter"/>
</dbReference>
<dbReference type="Gene3D" id="3.20.20.80">
    <property type="entry name" value="Glycosidases"/>
    <property type="match status" value="1"/>
</dbReference>
<evidence type="ECO:0000256" key="7">
    <source>
        <dbReference type="ARBA" id="ARBA00022989"/>
    </source>
</evidence>
<proteinExistence type="inferred from homology"/>
<evidence type="ECO:0000256" key="8">
    <source>
        <dbReference type="ARBA" id="ARBA00023136"/>
    </source>
</evidence>
<organism evidence="19 20">
    <name type="scientific">Exophiala spinifera</name>
    <dbReference type="NCBI Taxonomy" id="91928"/>
    <lineage>
        <taxon>Eukaryota</taxon>
        <taxon>Fungi</taxon>
        <taxon>Dikarya</taxon>
        <taxon>Ascomycota</taxon>
        <taxon>Pezizomycotina</taxon>
        <taxon>Eurotiomycetes</taxon>
        <taxon>Chaetothyriomycetidae</taxon>
        <taxon>Chaetothyriales</taxon>
        <taxon>Herpotrichiellaceae</taxon>
        <taxon>Exophiala</taxon>
    </lineage>
</organism>
<dbReference type="GeneID" id="27333354"/>
<evidence type="ECO:0000259" key="18">
    <source>
        <dbReference type="Pfam" id="PF00150"/>
    </source>
</evidence>
<evidence type="ECO:0000256" key="16">
    <source>
        <dbReference type="SAM" id="MobiDB-lite"/>
    </source>
</evidence>
<dbReference type="VEuPathDB" id="FungiDB:PV08_06271"/>
<evidence type="ECO:0000256" key="1">
    <source>
        <dbReference type="ARBA" id="ARBA00004401"/>
    </source>
</evidence>
<dbReference type="AlphaFoldDB" id="A0A0D2BC69"/>
<dbReference type="InterPro" id="IPR050386">
    <property type="entry name" value="Glycosyl_hydrolase_5"/>
</dbReference>
<dbReference type="GO" id="GO:0004338">
    <property type="term" value="F:glucan exo-1,3-beta-glucosidase activity"/>
    <property type="evidence" value="ECO:0007669"/>
    <property type="project" value="UniProtKB-EC"/>
</dbReference>
<feature type="compositionally biased region" description="Low complexity" evidence="16">
    <location>
        <begin position="93"/>
        <end position="105"/>
    </location>
</feature>
<evidence type="ECO:0000256" key="14">
    <source>
        <dbReference type="ARBA" id="ARBA00038929"/>
    </source>
</evidence>
<evidence type="ECO:0000256" key="5">
    <source>
        <dbReference type="ARBA" id="ARBA00022801"/>
    </source>
</evidence>
<protein>
    <recommendedName>
        <fullName evidence="14">glucan 1,3-beta-glucosidase</fullName>
        <ecNumber evidence="14">3.2.1.58</ecNumber>
    </recommendedName>
    <alternativeName>
        <fullName evidence="15">Exo-1,3-beta-glucanase D</fullName>
    </alternativeName>
</protein>
<feature type="compositionally biased region" description="Low complexity" evidence="16">
    <location>
        <begin position="227"/>
        <end position="256"/>
    </location>
</feature>
<gene>
    <name evidence="19" type="ORF">PV08_06271</name>
</gene>
<evidence type="ECO:0000256" key="4">
    <source>
        <dbReference type="ARBA" id="ARBA00022692"/>
    </source>
</evidence>
<dbReference type="HOGENOM" id="CLU_004624_4_2_1"/>